<name>A0AAP0LF50_9MAGN</name>
<evidence type="ECO:0000256" key="7">
    <source>
        <dbReference type="ARBA" id="ARBA00023004"/>
    </source>
</evidence>
<evidence type="ECO:0000256" key="8">
    <source>
        <dbReference type="ARBA" id="ARBA00023033"/>
    </source>
</evidence>
<keyword evidence="10" id="KW-0812">Transmembrane</keyword>
<evidence type="ECO:0000313" key="12">
    <source>
        <dbReference type="Proteomes" id="UP001420932"/>
    </source>
</evidence>
<keyword evidence="5" id="KW-0479">Metal-binding</keyword>
<evidence type="ECO:0000256" key="4">
    <source>
        <dbReference type="ARBA" id="ARBA00022617"/>
    </source>
</evidence>
<keyword evidence="6" id="KW-0560">Oxidoreductase</keyword>
<comment type="caution">
    <text evidence="11">The sequence shown here is derived from an EMBL/GenBank/DDBJ whole genome shotgun (WGS) entry which is preliminary data.</text>
</comment>
<sequence length="339" mass="38064">MNRRCSELDNDAEQIRELVEEVVELTGKFNLSDFIWLCKYLDLQGIRKRFEVARAKYDTMIEKIIKEHEEDNKKWMGGGEATKDVLHNLLDLSGDNDNDNDAAAIKLSREHIKAFILDLLIAGTHTSAITVEWALAQLINNGHVLEKAREEIDEIIGKLVMGLTHGPLSLCILTHTLFTRPILRRVEAFHSAYDLAALIAIEFLYLIFLFLFSLLSTVVVVLSVASLYSSSKPPSSFSSLLSSALPRAFPRLARTFLFVSLLMILYNLLFLGLSFLAFAYYAMAESESYRNSTSIAAVAAVVVIVVVYFALHVYITAWWHLASELLSDDVLHFSSSSPP</sequence>
<dbReference type="SUPFAM" id="SSF48264">
    <property type="entry name" value="Cytochrome P450"/>
    <property type="match status" value="1"/>
</dbReference>
<evidence type="ECO:0000313" key="11">
    <source>
        <dbReference type="EMBL" id="KAK9170157.1"/>
    </source>
</evidence>
<evidence type="ECO:0008006" key="13">
    <source>
        <dbReference type="Google" id="ProtNLM"/>
    </source>
</evidence>
<comment type="cofactor">
    <cofactor evidence="1">
        <name>heme</name>
        <dbReference type="ChEBI" id="CHEBI:30413"/>
    </cofactor>
</comment>
<reference evidence="11 12" key="1">
    <citation type="submission" date="2024-01" db="EMBL/GenBank/DDBJ databases">
        <title>Genome assemblies of Stephania.</title>
        <authorList>
            <person name="Yang L."/>
        </authorList>
    </citation>
    <scope>NUCLEOTIDE SEQUENCE [LARGE SCALE GENOMIC DNA]</scope>
    <source>
        <strain evidence="11">YNDBR</strain>
        <tissue evidence="11">Leaf</tissue>
    </source>
</reference>
<dbReference type="GO" id="GO:0016020">
    <property type="term" value="C:membrane"/>
    <property type="evidence" value="ECO:0007669"/>
    <property type="project" value="UniProtKB-SubCell"/>
</dbReference>
<comment type="similarity">
    <text evidence="3">Belongs to the cytochrome P450 family.</text>
</comment>
<evidence type="ECO:0000256" key="9">
    <source>
        <dbReference type="ARBA" id="ARBA00023136"/>
    </source>
</evidence>
<dbReference type="InterPro" id="IPR002401">
    <property type="entry name" value="Cyt_P450_E_grp-I"/>
</dbReference>
<protein>
    <recommendedName>
        <fullName evidence="13">Cytochrome P450</fullName>
    </recommendedName>
</protein>
<gene>
    <name evidence="11" type="ORF">Syun_002297</name>
</gene>
<keyword evidence="7" id="KW-0408">Iron</keyword>
<dbReference type="GO" id="GO:0020037">
    <property type="term" value="F:heme binding"/>
    <property type="evidence" value="ECO:0007669"/>
    <property type="project" value="InterPro"/>
</dbReference>
<comment type="subcellular location">
    <subcellularLocation>
        <location evidence="2">Membrane</location>
    </subcellularLocation>
</comment>
<feature type="transmembrane region" description="Helical" evidence="10">
    <location>
        <begin position="195"/>
        <end position="228"/>
    </location>
</feature>
<dbReference type="Proteomes" id="UP001420932">
    <property type="component" value="Unassembled WGS sequence"/>
</dbReference>
<organism evidence="11 12">
    <name type="scientific">Stephania yunnanensis</name>
    <dbReference type="NCBI Taxonomy" id="152371"/>
    <lineage>
        <taxon>Eukaryota</taxon>
        <taxon>Viridiplantae</taxon>
        <taxon>Streptophyta</taxon>
        <taxon>Embryophyta</taxon>
        <taxon>Tracheophyta</taxon>
        <taxon>Spermatophyta</taxon>
        <taxon>Magnoliopsida</taxon>
        <taxon>Ranunculales</taxon>
        <taxon>Menispermaceae</taxon>
        <taxon>Menispermoideae</taxon>
        <taxon>Cissampelideae</taxon>
        <taxon>Stephania</taxon>
    </lineage>
</organism>
<accession>A0AAP0LF50</accession>
<dbReference type="GO" id="GO:0005506">
    <property type="term" value="F:iron ion binding"/>
    <property type="evidence" value="ECO:0007669"/>
    <property type="project" value="InterPro"/>
</dbReference>
<dbReference type="Gene3D" id="1.10.630.10">
    <property type="entry name" value="Cytochrome P450"/>
    <property type="match status" value="1"/>
</dbReference>
<dbReference type="AlphaFoldDB" id="A0AAP0LF50"/>
<evidence type="ECO:0000256" key="10">
    <source>
        <dbReference type="SAM" id="Phobius"/>
    </source>
</evidence>
<dbReference type="PANTHER" id="PTHR47943:SF8">
    <property type="entry name" value="CYTOCHROME P450"/>
    <property type="match status" value="1"/>
</dbReference>
<dbReference type="Pfam" id="PF00067">
    <property type="entry name" value="p450"/>
    <property type="match status" value="1"/>
</dbReference>
<dbReference type="GO" id="GO:0044550">
    <property type="term" value="P:secondary metabolite biosynthetic process"/>
    <property type="evidence" value="ECO:0007669"/>
    <property type="project" value="UniProtKB-ARBA"/>
</dbReference>
<keyword evidence="10" id="KW-1133">Transmembrane helix</keyword>
<dbReference type="InterPro" id="IPR001128">
    <property type="entry name" value="Cyt_P450"/>
</dbReference>
<keyword evidence="8" id="KW-0503">Monooxygenase</keyword>
<keyword evidence="9 10" id="KW-0472">Membrane</keyword>
<dbReference type="PANTHER" id="PTHR47943">
    <property type="entry name" value="CYTOCHROME P450 93A3-LIKE"/>
    <property type="match status" value="1"/>
</dbReference>
<evidence type="ECO:0000256" key="5">
    <source>
        <dbReference type="ARBA" id="ARBA00022723"/>
    </source>
</evidence>
<dbReference type="PRINTS" id="PR00463">
    <property type="entry name" value="EP450I"/>
</dbReference>
<evidence type="ECO:0000256" key="1">
    <source>
        <dbReference type="ARBA" id="ARBA00001971"/>
    </source>
</evidence>
<evidence type="ECO:0000256" key="6">
    <source>
        <dbReference type="ARBA" id="ARBA00023002"/>
    </source>
</evidence>
<dbReference type="InterPro" id="IPR036396">
    <property type="entry name" value="Cyt_P450_sf"/>
</dbReference>
<feature type="transmembrane region" description="Helical" evidence="10">
    <location>
        <begin position="295"/>
        <end position="321"/>
    </location>
</feature>
<dbReference type="EMBL" id="JBBNAF010000001">
    <property type="protein sequence ID" value="KAK9170157.1"/>
    <property type="molecule type" value="Genomic_DNA"/>
</dbReference>
<keyword evidence="4" id="KW-0349">Heme</keyword>
<feature type="transmembrane region" description="Helical" evidence="10">
    <location>
        <begin position="256"/>
        <end position="283"/>
    </location>
</feature>
<evidence type="ECO:0000256" key="2">
    <source>
        <dbReference type="ARBA" id="ARBA00004370"/>
    </source>
</evidence>
<evidence type="ECO:0000256" key="3">
    <source>
        <dbReference type="ARBA" id="ARBA00010617"/>
    </source>
</evidence>
<dbReference type="GO" id="GO:0016705">
    <property type="term" value="F:oxidoreductase activity, acting on paired donors, with incorporation or reduction of molecular oxygen"/>
    <property type="evidence" value="ECO:0007669"/>
    <property type="project" value="InterPro"/>
</dbReference>
<dbReference type="GO" id="GO:0004497">
    <property type="term" value="F:monooxygenase activity"/>
    <property type="evidence" value="ECO:0007669"/>
    <property type="project" value="UniProtKB-KW"/>
</dbReference>
<proteinExistence type="inferred from homology"/>
<keyword evidence="12" id="KW-1185">Reference proteome</keyword>